<dbReference type="SUPFAM" id="SSF46785">
    <property type="entry name" value="Winged helix' DNA-binding domain"/>
    <property type="match status" value="1"/>
</dbReference>
<sequence>MQLTFSVMRTMHRLHAQTAGRNPVSGTEPAARRGGRAGMATRGLQILSRLREGVLTGEYTGGMRMNEADLAAALGVSRTPIRNALSTLGAEGLLDYTPNSGYVVRTYTSKDIAGIYEVRATMDGLAARLAAEQGLSDAHRGIIHKIVADGDDLVATASWSDEVRERWMELNQRFHATIAEAANNDYLGGLIRKARDIPLIAQLRFRWFDGEDLLQSQQDHTEIFDALVNGQGNRAQSLAYEHSYRAGRRIVTHWRKHETKRPERGERPRNAA</sequence>
<evidence type="ECO:0000313" key="7">
    <source>
        <dbReference type="Proteomes" id="UP000255207"/>
    </source>
</evidence>
<keyword evidence="7" id="KW-1185">Reference proteome</keyword>
<dbReference type="Gene3D" id="1.10.10.10">
    <property type="entry name" value="Winged helix-like DNA-binding domain superfamily/Winged helix DNA-binding domain"/>
    <property type="match status" value="1"/>
</dbReference>
<keyword evidence="3" id="KW-0804">Transcription</keyword>
<comment type="caution">
    <text evidence="6">The sequence shown here is derived from an EMBL/GenBank/DDBJ whole genome shotgun (WGS) entry which is preliminary data.</text>
</comment>
<evidence type="ECO:0000256" key="4">
    <source>
        <dbReference type="SAM" id="MobiDB-lite"/>
    </source>
</evidence>
<dbReference type="InterPro" id="IPR008920">
    <property type="entry name" value="TF_FadR/GntR_C"/>
</dbReference>
<gene>
    <name evidence="6" type="ORF">DWE98_19935</name>
</gene>
<evidence type="ECO:0000313" key="6">
    <source>
        <dbReference type="EMBL" id="RDJ22170.1"/>
    </source>
</evidence>
<dbReference type="PANTHER" id="PTHR43537:SF51">
    <property type="entry name" value="HTH-TYPE TRANSCRIPTIONAL REGULATOR LGOR-RELATED"/>
    <property type="match status" value="1"/>
</dbReference>
<dbReference type="InterPro" id="IPR036388">
    <property type="entry name" value="WH-like_DNA-bd_sf"/>
</dbReference>
<dbReference type="CDD" id="cd07377">
    <property type="entry name" value="WHTH_GntR"/>
    <property type="match status" value="1"/>
</dbReference>
<dbReference type="Proteomes" id="UP000255207">
    <property type="component" value="Unassembled WGS sequence"/>
</dbReference>
<accession>A0A370L2J8</accession>
<organism evidence="6 7">
    <name type="scientific">Bosea caraganae</name>
    <dbReference type="NCBI Taxonomy" id="2763117"/>
    <lineage>
        <taxon>Bacteria</taxon>
        <taxon>Pseudomonadati</taxon>
        <taxon>Pseudomonadota</taxon>
        <taxon>Alphaproteobacteria</taxon>
        <taxon>Hyphomicrobiales</taxon>
        <taxon>Boseaceae</taxon>
        <taxon>Bosea</taxon>
    </lineage>
</organism>
<dbReference type="Pfam" id="PF00392">
    <property type="entry name" value="GntR"/>
    <property type="match status" value="1"/>
</dbReference>
<dbReference type="AlphaFoldDB" id="A0A370L2J8"/>
<dbReference type="OrthoDB" id="7192778at2"/>
<dbReference type="Gene3D" id="1.20.120.530">
    <property type="entry name" value="GntR ligand-binding domain-like"/>
    <property type="match status" value="1"/>
</dbReference>
<dbReference type="PROSITE" id="PS50949">
    <property type="entry name" value="HTH_GNTR"/>
    <property type="match status" value="1"/>
</dbReference>
<name>A0A370L2J8_9HYPH</name>
<proteinExistence type="predicted"/>
<dbReference type="InterPro" id="IPR000524">
    <property type="entry name" value="Tscrpt_reg_HTH_GntR"/>
</dbReference>
<dbReference type="EMBL" id="QQTP01000011">
    <property type="protein sequence ID" value="RDJ22170.1"/>
    <property type="molecule type" value="Genomic_DNA"/>
</dbReference>
<protein>
    <submittedName>
        <fullName evidence="6">GntR family transcriptional regulator</fullName>
    </submittedName>
</protein>
<dbReference type="InterPro" id="IPR011711">
    <property type="entry name" value="GntR_C"/>
</dbReference>
<dbReference type="InterPro" id="IPR036390">
    <property type="entry name" value="WH_DNA-bd_sf"/>
</dbReference>
<feature type="region of interest" description="Disordered" evidence="4">
    <location>
        <begin position="16"/>
        <end position="38"/>
    </location>
</feature>
<evidence type="ECO:0000256" key="3">
    <source>
        <dbReference type="ARBA" id="ARBA00023163"/>
    </source>
</evidence>
<dbReference type="SMART" id="SM00895">
    <property type="entry name" value="FCD"/>
    <property type="match status" value="1"/>
</dbReference>
<keyword evidence="2" id="KW-0238">DNA-binding</keyword>
<dbReference type="Pfam" id="PF07729">
    <property type="entry name" value="FCD"/>
    <property type="match status" value="1"/>
</dbReference>
<dbReference type="SUPFAM" id="SSF48008">
    <property type="entry name" value="GntR ligand-binding domain-like"/>
    <property type="match status" value="1"/>
</dbReference>
<dbReference type="PRINTS" id="PR00035">
    <property type="entry name" value="HTHGNTR"/>
</dbReference>
<dbReference type="GO" id="GO:0003677">
    <property type="term" value="F:DNA binding"/>
    <property type="evidence" value="ECO:0007669"/>
    <property type="project" value="UniProtKB-KW"/>
</dbReference>
<reference evidence="7" key="1">
    <citation type="submission" date="2018-07" db="EMBL/GenBank/DDBJ databases">
        <authorList>
            <person name="Safronova V.I."/>
            <person name="Chirak E.R."/>
            <person name="Sazanova A.L."/>
        </authorList>
    </citation>
    <scope>NUCLEOTIDE SEQUENCE [LARGE SCALE GENOMIC DNA]</scope>
    <source>
        <strain evidence="7">RCAM04685</strain>
    </source>
</reference>
<evidence type="ECO:0000256" key="2">
    <source>
        <dbReference type="ARBA" id="ARBA00023125"/>
    </source>
</evidence>
<evidence type="ECO:0000256" key="1">
    <source>
        <dbReference type="ARBA" id="ARBA00023015"/>
    </source>
</evidence>
<evidence type="ECO:0000259" key="5">
    <source>
        <dbReference type="PROSITE" id="PS50949"/>
    </source>
</evidence>
<keyword evidence="1" id="KW-0805">Transcription regulation</keyword>
<dbReference type="SMART" id="SM00345">
    <property type="entry name" value="HTH_GNTR"/>
    <property type="match status" value="1"/>
</dbReference>
<dbReference type="GO" id="GO:0003700">
    <property type="term" value="F:DNA-binding transcription factor activity"/>
    <property type="evidence" value="ECO:0007669"/>
    <property type="project" value="InterPro"/>
</dbReference>
<feature type="domain" description="HTH gntR-type" evidence="5">
    <location>
        <begin position="40"/>
        <end position="107"/>
    </location>
</feature>
<dbReference type="PANTHER" id="PTHR43537">
    <property type="entry name" value="TRANSCRIPTIONAL REGULATOR, GNTR FAMILY"/>
    <property type="match status" value="1"/>
</dbReference>